<comment type="caution">
    <text evidence="1">The sequence shown here is derived from an EMBL/GenBank/DDBJ whole genome shotgun (WGS) entry which is preliminary data.</text>
</comment>
<dbReference type="OrthoDB" id="5569309at2759"/>
<proteinExistence type="predicted"/>
<accession>A0A9P5XRQ5</accession>
<evidence type="ECO:0000313" key="2">
    <source>
        <dbReference type="Proteomes" id="UP000807353"/>
    </source>
</evidence>
<name>A0A9P5XRQ5_9AGAR</name>
<evidence type="ECO:0008006" key="3">
    <source>
        <dbReference type="Google" id="ProtNLM"/>
    </source>
</evidence>
<keyword evidence="2" id="KW-1185">Reference proteome</keyword>
<protein>
    <recommendedName>
        <fullName evidence="3">SAP domain-containing protein</fullName>
    </recommendedName>
</protein>
<feature type="non-terminal residue" evidence="1">
    <location>
        <position position="1"/>
    </location>
</feature>
<dbReference type="Proteomes" id="UP000807353">
    <property type="component" value="Unassembled WGS sequence"/>
</dbReference>
<gene>
    <name evidence="1" type="ORF">BDZ94DRAFT_1179501</name>
</gene>
<dbReference type="EMBL" id="MU150566">
    <property type="protein sequence ID" value="KAF9455670.1"/>
    <property type="molecule type" value="Genomic_DNA"/>
</dbReference>
<organism evidence="1 2">
    <name type="scientific">Collybia nuda</name>
    <dbReference type="NCBI Taxonomy" id="64659"/>
    <lineage>
        <taxon>Eukaryota</taxon>
        <taxon>Fungi</taxon>
        <taxon>Dikarya</taxon>
        <taxon>Basidiomycota</taxon>
        <taxon>Agaricomycotina</taxon>
        <taxon>Agaricomycetes</taxon>
        <taxon>Agaricomycetidae</taxon>
        <taxon>Agaricales</taxon>
        <taxon>Tricholomatineae</taxon>
        <taxon>Clitocybaceae</taxon>
        <taxon>Collybia</taxon>
    </lineage>
</organism>
<sequence>KSQKGVHVQAKFLTGGKAQEQHAVQTAESDETERKKEAASLCKATKLLEDQNCCHETGNSFVFTGSISSKNKSVLQDIASSLNLSIDGTKAILVQQIQDHFTAHLELKEDDCYIGLFGSWGH</sequence>
<reference evidence="1" key="1">
    <citation type="submission" date="2020-11" db="EMBL/GenBank/DDBJ databases">
        <authorList>
            <consortium name="DOE Joint Genome Institute"/>
            <person name="Ahrendt S."/>
            <person name="Riley R."/>
            <person name="Andreopoulos W."/>
            <person name="Labutti K."/>
            <person name="Pangilinan J."/>
            <person name="Ruiz-Duenas F.J."/>
            <person name="Barrasa J.M."/>
            <person name="Sanchez-Garcia M."/>
            <person name="Camarero S."/>
            <person name="Miyauchi S."/>
            <person name="Serrano A."/>
            <person name="Linde D."/>
            <person name="Babiker R."/>
            <person name="Drula E."/>
            <person name="Ayuso-Fernandez I."/>
            <person name="Pacheco R."/>
            <person name="Padilla G."/>
            <person name="Ferreira P."/>
            <person name="Barriuso J."/>
            <person name="Kellner H."/>
            <person name="Castanera R."/>
            <person name="Alfaro M."/>
            <person name="Ramirez L."/>
            <person name="Pisabarro A.G."/>
            <person name="Kuo A."/>
            <person name="Tritt A."/>
            <person name="Lipzen A."/>
            <person name="He G."/>
            <person name="Yan M."/>
            <person name="Ng V."/>
            <person name="Cullen D."/>
            <person name="Martin F."/>
            <person name="Rosso M.-N."/>
            <person name="Henrissat B."/>
            <person name="Hibbett D."/>
            <person name="Martinez A.T."/>
            <person name="Grigoriev I.V."/>
        </authorList>
    </citation>
    <scope>NUCLEOTIDE SEQUENCE</scope>
    <source>
        <strain evidence="1">CBS 247.69</strain>
    </source>
</reference>
<evidence type="ECO:0000313" key="1">
    <source>
        <dbReference type="EMBL" id="KAF9455670.1"/>
    </source>
</evidence>
<dbReference type="AlphaFoldDB" id="A0A9P5XRQ5"/>